<keyword evidence="2" id="KW-1185">Reference proteome</keyword>
<gene>
    <name evidence="1" type="ORF">QYB97_23900</name>
</gene>
<evidence type="ECO:0000313" key="1">
    <source>
        <dbReference type="EMBL" id="MDN4527527.1"/>
    </source>
</evidence>
<name>A0ABT8I3B9_9BACL</name>
<evidence type="ECO:0000313" key="2">
    <source>
        <dbReference type="Proteomes" id="UP001172721"/>
    </source>
</evidence>
<proteinExistence type="predicted"/>
<organism evidence="1 2">
    <name type="scientific">Fictibacillus fluitans</name>
    <dbReference type="NCBI Taxonomy" id="3058422"/>
    <lineage>
        <taxon>Bacteria</taxon>
        <taxon>Bacillati</taxon>
        <taxon>Bacillota</taxon>
        <taxon>Bacilli</taxon>
        <taxon>Bacillales</taxon>
        <taxon>Fictibacillaceae</taxon>
        <taxon>Fictibacillus</taxon>
    </lineage>
</organism>
<dbReference type="EMBL" id="JAUHTR010000024">
    <property type="protein sequence ID" value="MDN4527527.1"/>
    <property type="molecule type" value="Genomic_DNA"/>
</dbReference>
<dbReference type="Proteomes" id="UP001172721">
    <property type="component" value="Unassembled WGS sequence"/>
</dbReference>
<reference evidence="1" key="1">
    <citation type="submission" date="2023-07" db="EMBL/GenBank/DDBJ databases">
        <title>Fictibacillus sp. isolated from freshwater pond.</title>
        <authorList>
            <person name="Kirdat K."/>
            <person name="Bhat A."/>
            <person name="Mourya A."/>
            <person name="Yadav A."/>
        </authorList>
    </citation>
    <scope>NUCLEOTIDE SEQUENCE</scope>
    <source>
        <strain evidence="1">NE201</strain>
    </source>
</reference>
<protein>
    <submittedName>
        <fullName evidence="1">Uncharacterized protein</fullName>
    </submittedName>
</protein>
<comment type="caution">
    <text evidence="1">The sequence shown here is derived from an EMBL/GenBank/DDBJ whole genome shotgun (WGS) entry which is preliminary data.</text>
</comment>
<dbReference type="RefSeq" id="WP_301168508.1">
    <property type="nucleotide sequence ID" value="NZ_JAUHTR010000024.1"/>
</dbReference>
<feature type="non-terminal residue" evidence="1">
    <location>
        <position position="1"/>
    </location>
</feature>
<accession>A0ABT8I3B9</accession>
<sequence length="59" mass="6606">LTVFTVNFFLLVDIIGFWRVKSAKWRVFRNNGGYTMSGNGPFSFSFAHSGSSLYDGTCT</sequence>